<dbReference type="Gene3D" id="3.40.50.2300">
    <property type="match status" value="2"/>
</dbReference>
<dbReference type="Pfam" id="PF13377">
    <property type="entry name" value="Peripla_BP_3"/>
    <property type="match status" value="1"/>
</dbReference>
<dbReference type="EMBL" id="CP046244">
    <property type="protein sequence ID" value="QGP92042.1"/>
    <property type="molecule type" value="Genomic_DNA"/>
</dbReference>
<keyword evidence="3" id="KW-0804">Transcription</keyword>
<dbReference type="InterPro" id="IPR000843">
    <property type="entry name" value="HTH_LacI"/>
</dbReference>
<dbReference type="RefSeq" id="WP_156272662.1">
    <property type="nucleotide sequence ID" value="NZ_CP046244.1"/>
</dbReference>
<dbReference type="SMART" id="SM00354">
    <property type="entry name" value="HTH_LACI"/>
    <property type="match status" value="1"/>
</dbReference>
<gene>
    <name evidence="5" type="primary">rbsR_3</name>
    <name evidence="5" type="ORF">MGLY_13980</name>
</gene>
<dbReference type="Proteomes" id="UP000425916">
    <property type="component" value="Chromosome"/>
</dbReference>
<dbReference type="CDD" id="cd01392">
    <property type="entry name" value="HTH_LacI"/>
    <property type="match status" value="1"/>
</dbReference>
<dbReference type="InterPro" id="IPR028082">
    <property type="entry name" value="Peripla_BP_I"/>
</dbReference>
<accession>A0A6I5ZPZ1</accession>
<dbReference type="PROSITE" id="PS50932">
    <property type="entry name" value="HTH_LACI_2"/>
    <property type="match status" value="1"/>
</dbReference>
<dbReference type="SUPFAM" id="SSF47413">
    <property type="entry name" value="lambda repressor-like DNA-binding domains"/>
    <property type="match status" value="1"/>
</dbReference>
<feature type="domain" description="HTH lacI-type" evidence="4">
    <location>
        <begin position="7"/>
        <end position="62"/>
    </location>
</feature>
<evidence type="ECO:0000259" key="4">
    <source>
        <dbReference type="PROSITE" id="PS50932"/>
    </source>
</evidence>
<keyword evidence="2" id="KW-0238">DNA-binding</keyword>
<dbReference type="InterPro" id="IPR010982">
    <property type="entry name" value="Lambda_DNA-bd_dom_sf"/>
</dbReference>
<name>A0A6I5ZPZ1_9FIRM</name>
<dbReference type="PANTHER" id="PTHR30146:SF109">
    <property type="entry name" value="HTH-TYPE TRANSCRIPTIONAL REGULATOR GALS"/>
    <property type="match status" value="1"/>
</dbReference>
<organism evidence="5 6">
    <name type="scientific">Neomoorella glycerini</name>
    <dbReference type="NCBI Taxonomy" id="55779"/>
    <lineage>
        <taxon>Bacteria</taxon>
        <taxon>Bacillati</taxon>
        <taxon>Bacillota</taxon>
        <taxon>Clostridia</taxon>
        <taxon>Neomoorellales</taxon>
        <taxon>Neomoorellaceae</taxon>
        <taxon>Neomoorella</taxon>
    </lineage>
</organism>
<reference evidence="5 6" key="1">
    <citation type="submission" date="2019-11" db="EMBL/GenBank/DDBJ databases">
        <title>Genome sequence of Moorella glycerini DSM11254.</title>
        <authorList>
            <person name="Poehlein A."/>
            <person name="Boeer T."/>
            <person name="Daniel R."/>
        </authorList>
    </citation>
    <scope>NUCLEOTIDE SEQUENCE [LARGE SCALE GENOMIC DNA]</scope>
    <source>
        <strain evidence="5 6">DSM 11254</strain>
    </source>
</reference>
<dbReference type="AlphaFoldDB" id="A0A6I5ZPZ1"/>
<dbReference type="OrthoDB" id="9784962at2"/>
<dbReference type="CDD" id="cd06267">
    <property type="entry name" value="PBP1_LacI_sugar_binding-like"/>
    <property type="match status" value="1"/>
</dbReference>
<dbReference type="InterPro" id="IPR046335">
    <property type="entry name" value="LacI/GalR-like_sensor"/>
</dbReference>
<keyword evidence="1" id="KW-0805">Transcription regulation</keyword>
<dbReference type="GO" id="GO:0003700">
    <property type="term" value="F:DNA-binding transcription factor activity"/>
    <property type="evidence" value="ECO:0007669"/>
    <property type="project" value="TreeGrafter"/>
</dbReference>
<evidence type="ECO:0000313" key="5">
    <source>
        <dbReference type="EMBL" id="QGP92042.1"/>
    </source>
</evidence>
<dbReference type="SUPFAM" id="SSF53822">
    <property type="entry name" value="Periplasmic binding protein-like I"/>
    <property type="match status" value="1"/>
</dbReference>
<evidence type="ECO:0000313" key="6">
    <source>
        <dbReference type="Proteomes" id="UP000425916"/>
    </source>
</evidence>
<dbReference type="Gene3D" id="1.10.260.40">
    <property type="entry name" value="lambda repressor-like DNA-binding domains"/>
    <property type="match status" value="1"/>
</dbReference>
<evidence type="ECO:0000256" key="1">
    <source>
        <dbReference type="ARBA" id="ARBA00023015"/>
    </source>
</evidence>
<dbReference type="Pfam" id="PF00356">
    <property type="entry name" value="LacI"/>
    <property type="match status" value="1"/>
</dbReference>
<evidence type="ECO:0000256" key="3">
    <source>
        <dbReference type="ARBA" id="ARBA00023163"/>
    </source>
</evidence>
<protein>
    <submittedName>
        <fullName evidence="5">Ribose operon repressor</fullName>
    </submittedName>
</protein>
<sequence length="348" mass="39397">MKQQARVTIKEIARRAGTSTATVSRVLRNDGYPISEELKERVLAVARELNYSPNLIGRYLKNHSSSDVGVIIPTITNPFYSLLILGIEEVLNQNNYSMLLCNSFRDEEKEKRYIDLLFQKQVKGLIVASIARQHDYLQQYIDRGLQVVTFDQEVEDLDCTKVLIDYEKGSYLAMQHLFANGHRAIGFLSAPLTRKSRKLIYEGYLKAMREQGIKINKEWVVIADTEVERNGEVYEFENGKKIAAKLLTAYEKPTAVLVINDMTAYGVMHELASRGVKVPEDLSLVSFDNIFFSQITNPPLTTVSYTTYEMGKLAAEYLIKKLTGSQTLQANIILEPVLVERSSVKPVG</sequence>
<dbReference type="PANTHER" id="PTHR30146">
    <property type="entry name" value="LACI-RELATED TRANSCRIPTIONAL REPRESSOR"/>
    <property type="match status" value="1"/>
</dbReference>
<proteinExistence type="predicted"/>
<evidence type="ECO:0000256" key="2">
    <source>
        <dbReference type="ARBA" id="ARBA00023125"/>
    </source>
</evidence>
<keyword evidence="6" id="KW-1185">Reference proteome</keyword>
<dbReference type="GO" id="GO:0000976">
    <property type="term" value="F:transcription cis-regulatory region binding"/>
    <property type="evidence" value="ECO:0007669"/>
    <property type="project" value="TreeGrafter"/>
</dbReference>